<sequence length="305" mass="32907">MEDALEVHDLVVRYGSFEAVRGVSLHVAFGEVVGVLGPNGAGKTSTVETLEGYRRAARGEVRVLDVTDPWRHQRTLARKVGVMLQEGGVPPRMRALEALEIYAQFYDDPWPVAELVDRLALAPVATTPFRRLSGGEKQRLLLALAIVGRPRVVFLDEPTAGVDPVGKRAIRDLVAELAGSGVAVLLTGHELEEIDRMVDRVLIIDHGMPVAAGSPAELRERFGEAGVEFTVRGRLDPSVLAARLGVEVRLVAEDRVHVGASPTPQLVASLAAVLDELGAEVGPLETVESSLESIYLRLLDRGETT</sequence>
<organism evidence="7 8">
    <name type="scientific">Acidimicrobium ferrooxidans (strain DSM 10331 / JCM 15462 / NBRC 103882 / ICP)</name>
    <dbReference type="NCBI Taxonomy" id="525909"/>
    <lineage>
        <taxon>Bacteria</taxon>
        <taxon>Bacillati</taxon>
        <taxon>Actinomycetota</taxon>
        <taxon>Acidimicrobiia</taxon>
        <taxon>Acidimicrobiales</taxon>
        <taxon>Acidimicrobiaceae</taxon>
        <taxon>Acidimicrobium</taxon>
    </lineage>
</organism>
<dbReference type="PANTHER" id="PTHR42711:SF16">
    <property type="entry name" value="ABC TRANSPORTER ATP-BINDING PROTEIN"/>
    <property type="match status" value="1"/>
</dbReference>
<dbReference type="InterPro" id="IPR050763">
    <property type="entry name" value="ABC_transporter_ATP-binding"/>
</dbReference>
<evidence type="ECO:0000256" key="1">
    <source>
        <dbReference type="ARBA" id="ARBA00004202"/>
    </source>
</evidence>
<dbReference type="GO" id="GO:0016887">
    <property type="term" value="F:ATP hydrolysis activity"/>
    <property type="evidence" value="ECO:0007669"/>
    <property type="project" value="InterPro"/>
</dbReference>
<dbReference type="PROSITE" id="PS00211">
    <property type="entry name" value="ABC_TRANSPORTER_1"/>
    <property type="match status" value="1"/>
</dbReference>
<dbReference type="Gene3D" id="3.40.50.300">
    <property type="entry name" value="P-loop containing nucleotide triphosphate hydrolases"/>
    <property type="match status" value="1"/>
</dbReference>
<reference evidence="7 8" key="1">
    <citation type="journal article" date="2009" name="Stand. Genomic Sci.">
        <title>Complete genome sequence of Acidimicrobium ferrooxidans type strain (ICP).</title>
        <authorList>
            <person name="Clum A."/>
            <person name="Nolan M."/>
            <person name="Lang E."/>
            <person name="Glavina Del Rio T."/>
            <person name="Tice H."/>
            <person name="Copeland A."/>
            <person name="Cheng J.F."/>
            <person name="Lucas S."/>
            <person name="Chen F."/>
            <person name="Bruce D."/>
            <person name="Goodwin L."/>
            <person name="Pitluck S."/>
            <person name="Ivanova N."/>
            <person name="Mavrommatis K."/>
            <person name="Mikhailova N."/>
            <person name="Pati A."/>
            <person name="Chen A."/>
            <person name="Palaniappan K."/>
            <person name="Goker M."/>
            <person name="Spring S."/>
            <person name="Land M."/>
            <person name="Hauser L."/>
            <person name="Chang Y.J."/>
            <person name="Jeffries C.C."/>
            <person name="Chain P."/>
            <person name="Bristow J."/>
            <person name="Eisen J.A."/>
            <person name="Markowitz V."/>
            <person name="Hugenholtz P."/>
            <person name="Kyrpides N.C."/>
            <person name="Klenk H.P."/>
            <person name="Lapidus A."/>
        </authorList>
    </citation>
    <scope>NUCLEOTIDE SEQUENCE [LARGE SCALE GENOMIC DNA]</scope>
    <source>
        <strain evidence="8">DSM 10331 / JCM 15462 / NBRC 103882 / ICP</strain>
    </source>
</reference>
<dbReference type="RefSeq" id="WP_015797665.1">
    <property type="nucleotide sequence ID" value="NC_013124.1"/>
</dbReference>
<dbReference type="Proteomes" id="UP000000771">
    <property type="component" value="Chromosome"/>
</dbReference>
<dbReference type="SUPFAM" id="SSF52540">
    <property type="entry name" value="P-loop containing nucleoside triphosphate hydrolases"/>
    <property type="match status" value="1"/>
</dbReference>
<keyword evidence="2" id="KW-0813">Transport</keyword>
<dbReference type="CDD" id="cd03230">
    <property type="entry name" value="ABC_DR_subfamily_A"/>
    <property type="match status" value="1"/>
</dbReference>
<dbReference type="InterPro" id="IPR027417">
    <property type="entry name" value="P-loop_NTPase"/>
</dbReference>
<dbReference type="AlphaFoldDB" id="C7M262"/>
<dbReference type="PROSITE" id="PS50893">
    <property type="entry name" value="ABC_TRANSPORTER_2"/>
    <property type="match status" value="1"/>
</dbReference>
<dbReference type="GO" id="GO:0046677">
    <property type="term" value="P:response to antibiotic"/>
    <property type="evidence" value="ECO:0007669"/>
    <property type="project" value="UniProtKB-KW"/>
</dbReference>
<evidence type="ECO:0000259" key="6">
    <source>
        <dbReference type="PROSITE" id="PS50893"/>
    </source>
</evidence>
<feature type="domain" description="ABC transporter" evidence="6">
    <location>
        <begin position="5"/>
        <end position="231"/>
    </location>
</feature>
<dbReference type="InterPro" id="IPR003593">
    <property type="entry name" value="AAA+_ATPase"/>
</dbReference>
<evidence type="ECO:0000313" key="7">
    <source>
        <dbReference type="EMBL" id="ACU53160.1"/>
    </source>
</evidence>
<protein>
    <submittedName>
        <fullName evidence="7">ABC transporter related</fullName>
    </submittedName>
</protein>
<evidence type="ECO:0000256" key="5">
    <source>
        <dbReference type="ARBA" id="ARBA00023251"/>
    </source>
</evidence>
<dbReference type="HOGENOM" id="CLU_000604_1_2_11"/>
<keyword evidence="4" id="KW-0067">ATP-binding</keyword>
<dbReference type="InterPro" id="IPR003439">
    <property type="entry name" value="ABC_transporter-like_ATP-bd"/>
</dbReference>
<dbReference type="STRING" id="525909.Afer_0191"/>
<dbReference type="KEGG" id="afo:Afer_0191"/>
<dbReference type="InterPro" id="IPR017871">
    <property type="entry name" value="ABC_transporter-like_CS"/>
</dbReference>
<evidence type="ECO:0000256" key="4">
    <source>
        <dbReference type="ARBA" id="ARBA00022840"/>
    </source>
</evidence>
<dbReference type="Pfam" id="PF00005">
    <property type="entry name" value="ABC_tran"/>
    <property type="match status" value="1"/>
</dbReference>
<keyword evidence="3" id="KW-0547">Nucleotide-binding</keyword>
<name>C7M262_ACIFD</name>
<dbReference type="EMBL" id="CP001631">
    <property type="protein sequence ID" value="ACU53160.1"/>
    <property type="molecule type" value="Genomic_DNA"/>
</dbReference>
<dbReference type="GO" id="GO:0005524">
    <property type="term" value="F:ATP binding"/>
    <property type="evidence" value="ECO:0007669"/>
    <property type="project" value="UniProtKB-KW"/>
</dbReference>
<dbReference type="OrthoDB" id="9788837at2"/>
<dbReference type="PANTHER" id="PTHR42711">
    <property type="entry name" value="ABC TRANSPORTER ATP-BINDING PROTEIN"/>
    <property type="match status" value="1"/>
</dbReference>
<keyword evidence="5" id="KW-0046">Antibiotic resistance</keyword>
<keyword evidence="8" id="KW-1185">Reference proteome</keyword>
<dbReference type="eggNOG" id="COG1131">
    <property type="taxonomic scope" value="Bacteria"/>
</dbReference>
<evidence type="ECO:0000313" key="8">
    <source>
        <dbReference type="Proteomes" id="UP000000771"/>
    </source>
</evidence>
<comment type="subcellular location">
    <subcellularLocation>
        <location evidence="1">Cell membrane</location>
        <topology evidence="1">Peripheral membrane protein</topology>
    </subcellularLocation>
</comment>
<accession>C7M262</accession>
<proteinExistence type="predicted"/>
<dbReference type="GO" id="GO:0005886">
    <property type="term" value="C:plasma membrane"/>
    <property type="evidence" value="ECO:0007669"/>
    <property type="project" value="UniProtKB-SubCell"/>
</dbReference>
<gene>
    <name evidence="7" type="ordered locus">Afer_0191</name>
</gene>
<evidence type="ECO:0000256" key="3">
    <source>
        <dbReference type="ARBA" id="ARBA00022741"/>
    </source>
</evidence>
<dbReference type="SMART" id="SM00382">
    <property type="entry name" value="AAA"/>
    <property type="match status" value="1"/>
</dbReference>
<evidence type="ECO:0000256" key="2">
    <source>
        <dbReference type="ARBA" id="ARBA00022448"/>
    </source>
</evidence>